<protein>
    <submittedName>
        <fullName evidence="1">Uncharacterized protein</fullName>
    </submittedName>
</protein>
<keyword evidence="2" id="KW-1185">Reference proteome</keyword>
<proteinExistence type="predicted"/>
<gene>
    <name evidence="1" type="ORF">IRJ41_022766</name>
</gene>
<reference evidence="1" key="1">
    <citation type="submission" date="2021-02" db="EMBL/GenBank/DDBJ databases">
        <title>Comparative genomics reveals that relaxation of natural selection precedes convergent phenotypic evolution of cavefish.</title>
        <authorList>
            <person name="Peng Z."/>
        </authorList>
    </citation>
    <scope>NUCLEOTIDE SEQUENCE</scope>
    <source>
        <tissue evidence="1">Muscle</tissue>
    </source>
</reference>
<accession>A0A9W7WRT4</accession>
<dbReference type="AlphaFoldDB" id="A0A9W7WRT4"/>
<sequence length="101" mass="11423">MLFIFVCLRPIKTAVRSTRLNIRRGESSGADRRGICPVQAVFFPSLHTTGLGPSLPRSSCSRTGGYLHPELRFDPDPRGRYRSGNRRMLNPNLIMEPMFSM</sequence>
<dbReference type="Proteomes" id="UP001059041">
    <property type="component" value="Linkage Group LG8"/>
</dbReference>
<evidence type="ECO:0000313" key="2">
    <source>
        <dbReference type="Proteomes" id="UP001059041"/>
    </source>
</evidence>
<evidence type="ECO:0000313" key="1">
    <source>
        <dbReference type="EMBL" id="KAI7807158.1"/>
    </source>
</evidence>
<name>A0A9W7WRT4_TRIRA</name>
<organism evidence="1 2">
    <name type="scientific">Triplophysa rosa</name>
    <name type="common">Cave loach</name>
    <dbReference type="NCBI Taxonomy" id="992332"/>
    <lineage>
        <taxon>Eukaryota</taxon>
        <taxon>Metazoa</taxon>
        <taxon>Chordata</taxon>
        <taxon>Craniata</taxon>
        <taxon>Vertebrata</taxon>
        <taxon>Euteleostomi</taxon>
        <taxon>Actinopterygii</taxon>
        <taxon>Neopterygii</taxon>
        <taxon>Teleostei</taxon>
        <taxon>Ostariophysi</taxon>
        <taxon>Cypriniformes</taxon>
        <taxon>Nemacheilidae</taxon>
        <taxon>Triplophysa</taxon>
    </lineage>
</organism>
<comment type="caution">
    <text evidence="1">The sequence shown here is derived from an EMBL/GenBank/DDBJ whole genome shotgun (WGS) entry which is preliminary data.</text>
</comment>
<dbReference type="EMBL" id="JAFHDT010000008">
    <property type="protein sequence ID" value="KAI7807158.1"/>
    <property type="molecule type" value="Genomic_DNA"/>
</dbReference>